<accession>A0A5C3Q6M7</accession>
<feature type="compositionally biased region" description="Low complexity" evidence="1">
    <location>
        <begin position="253"/>
        <end position="262"/>
    </location>
</feature>
<feature type="compositionally biased region" description="Polar residues" evidence="1">
    <location>
        <begin position="108"/>
        <end position="119"/>
    </location>
</feature>
<organism evidence="2 3">
    <name type="scientific">Polyporus arcularius HHB13444</name>
    <dbReference type="NCBI Taxonomy" id="1314778"/>
    <lineage>
        <taxon>Eukaryota</taxon>
        <taxon>Fungi</taxon>
        <taxon>Dikarya</taxon>
        <taxon>Basidiomycota</taxon>
        <taxon>Agaricomycotina</taxon>
        <taxon>Agaricomycetes</taxon>
        <taxon>Polyporales</taxon>
        <taxon>Polyporaceae</taxon>
        <taxon>Polyporus</taxon>
    </lineage>
</organism>
<reference evidence="2 3" key="1">
    <citation type="journal article" date="2019" name="Nat. Ecol. Evol.">
        <title>Megaphylogeny resolves global patterns of mushroom evolution.</title>
        <authorList>
            <person name="Varga T."/>
            <person name="Krizsan K."/>
            <person name="Foldi C."/>
            <person name="Dima B."/>
            <person name="Sanchez-Garcia M."/>
            <person name="Sanchez-Ramirez S."/>
            <person name="Szollosi G.J."/>
            <person name="Szarkandi J.G."/>
            <person name="Papp V."/>
            <person name="Albert L."/>
            <person name="Andreopoulos W."/>
            <person name="Angelini C."/>
            <person name="Antonin V."/>
            <person name="Barry K.W."/>
            <person name="Bougher N.L."/>
            <person name="Buchanan P."/>
            <person name="Buyck B."/>
            <person name="Bense V."/>
            <person name="Catcheside P."/>
            <person name="Chovatia M."/>
            <person name="Cooper J."/>
            <person name="Damon W."/>
            <person name="Desjardin D."/>
            <person name="Finy P."/>
            <person name="Geml J."/>
            <person name="Haridas S."/>
            <person name="Hughes K."/>
            <person name="Justo A."/>
            <person name="Karasinski D."/>
            <person name="Kautmanova I."/>
            <person name="Kiss B."/>
            <person name="Kocsube S."/>
            <person name="Kotiranta H."/>
            <person name="LaButti K.M."/>
            <person name="Lechner B.E."/>
            <person name="Liimatainen K."/>
            <person name="Lipzen A."/>
            <person name="Lukacs Z."/>
            <person name="Mihaltcheva S."/>
            <person name="Morgado L.N."/>
            <person name="Niskanen T."/>
            <person name="Noordeloos M.E."/>
            <person name="Ohm R.A."/>
            <person name="Ortiz-Santana B."/>
            <person name="Ovrebo C."/>
            <person name="Racz N."/>
            <person name="Riley R."/>
            <person name="Savchenko A."/>
            <person name="Shiryaev A."/>
            <person name="Soop K."/>
            <person name="Spirin V."/>
            <person name="Szebenyi C."/>
            <person name="Tomsovsky M."/>
            <person name="Tulloss R.E."/>
            <person name="Uehling J."/>
            <person name="Grigoriev I.V."/>
            <person name="Vagvolgyi C."/>
            <person name="Papp T."/>
            <person name="Martin F.M."/>
            <person name="Miettinen O."/>
            <person name="Hibbett D.S."/>
            <person name="Nagy L.G."/>
        </authorList>
    </citation>
    <scope>NUCLEOTIDE SEQUENCE [LARGE SCALE GENOMIC DNA]</scope>
    <source>
        <strain evidence="2 3">HHB13444</strain>
    </source>
</reference>
<evidence type="ECO:0000313" key="2">
    <source>
        <dbReference type="EMBL" id="TFK94073.1"/>
    </source>
</evidence>
<proteinExistence type="predicted"/>
<dbReference type="AlphaFoldDB" id="A0A5C3Q6M7"/>
<dbReference type="STRING" id="1314778.A0A5C3Q6M7"/>
<keyword evidence="3" id="KW-1185">Reference proteome</keyword>
<feature type="compositionally biased region" description="Low complexity" evidence="1">
    <location>
        <begin position="183"/>
        <end position="206"/>
    </location>
</feature>
<sequence length="466" mass="51372">EQPRILLREFRKRSKQPKRWESLPCLHVAPENRPLYVCPKCNFPNLISSLCPWCFGTCDAITLAMVVRRRLSSPMLLTDAQKMQLARIERKLCGTPVSRGGGHLLFPATSSPGSRTTRVSAPDGASQTELHDVRRRHRNAVLYSATDVVATATSDTTLQPFLDQIAAVHLQNRERLRERRPPSSRASRPQHPQTPHTPTPVTRTTVIRMSVCDGDLTKTSEPRSYAPEACTPPSPSPSPLPSSPCLRRKNRMSVLRQRSSCSLRRRATTSSVASFCRDGAASPSMPRRPKTATSCMSASPPGTPRPNAATSIRFSTPPPGTSAESIPLGHPQRPLYTAIRKNMTRPESPSPLPTGARPSFDAAFQCQTVMYERQTRSLDIETPRFRSLSRASHLAMATSYARPSMFSGGGAGFSVSGETEMRMDLARSRSMDGAPSDYAYRERQKDASVKAKMKSFGKTLKSLLRG</sequence>
<gene>
    <name evidence="2" type="ORF">K466DRAFT_472141</name>
</gene>
<evidence type="ECO:0000256" key="1">
    <source>
        <dbReference type="SAM" id="MobiDB-lite"/>
    </source>
</evidence>
<feature type="region of interest" description="Disordered" evidence="1">
    <location>
        <begin position="173"/>
        <end position="308"/>
    </location>
</feature>
<feature type="region of interest" description="Disordered" evidence="1">
    <location>
        <begin position="103"/>
        <end position="133"/>
    </location>
</feature>
<evidence type="ECO:0000313" key="3">
    <source>
        <dbReference type="Proteomes" id="UP000308197"/>
    </source>
</evidence>
<feature type="non-terminal residue" evidence="2">
    <location>
        <position position="1"/>
    </location>
</feature>
<feature type="compositionally biased region" description="Pro residues" evidence="1">
    <location>
        <begin position="230"/>
        <end position="242"/>
    </location>
</feature>
<feature type="non-terminal residue" evidence="2">
    <location>
        <position position="466"/>
    </location>
</feature>
<dbReference type="InParanoid" id="A0A5C3Q6M7"/>
<dbReference type="EMBL" id="ML210973">
    <property type="protein sequence ID" value="TFK94073.1"/>
    <property type="molecule type" value="Genomic_DNA"/>
</dbReference>
<dbReference type="Proteomes" id="UP000308197">
    <property type="component" value="Unassembled WGS sequence"/>
</dbReference>
<protein>
    <submittedName>
        <fullName evidence="2">Uncharacterized protein</fullName>
    </submittedName>
</protein>
<name>A0A5C3Q6M7_9APHY</name>